<feature type="binding site" evidence="2">
    <location>
        <position position="238"/>
    </location>
    <ligand>
        <name>Mg(2+)</name>
        <dbReference type="ChEBI" id="CHEBI:18420"/>
    </ligand>
</feature>
<dbReference type="Gene3D" id="3.40.1180.10">
    <property type="entry name" value="Decaprenyl diphosphate synthase-like"/>
    <property type="match status" value="1"/>
</dbReference>
<protein>
    <recommendedName>
        <fullName evidence="2">Isoprenyl transferase</fullName>
        <ecNumber evidence="2">2.5.1.-</ecNumber>
    </recommendedName>
</protein>
<dbReference type="GO" id="GO:0000287">
    <property type="term" value="F:magnesium ion binding"/>
    <property type="evidence" value="ECO:0007669"/>
    <property type="project" value="UniProtKB-UniRule"/>
</dbReference>
<comment type="subunit">
    <text evidence="2">Homodimer.</text>
</comment>
<sequence>MSNTLIPVLVGSLQLGHLAAESLGRFSGRTSSGLHGRDTVQASVRVPRHVGIIMDGNGRWARGRNRPHSFGHRAGVRAIKRVMYGCEELGIEVLSVYAFSTENWTRPRAEVRALMRLFHETLEREFDEIHSRGIRIVVSGRRQELSQRMRERIDDAERKTADNPNGTLNVCLNYGGRAELVDAVRALIEAGVSAQDVDEKALAARLYQPELPDVDLIIRTAGESRMSNFMLWRATYAELFVTDTLWPDFDVPDLERAISDYQGRVRRFGGRPEGGAALELSS</sequence>
<accession>A0A934KCA9</accession>
<evidence type="ECO:0000313" key="4">
    <source>
        <dbReference type="Proteomes" id="UP000612893"/>
    </source>
</evidence>
<comment type="caution">
    <text evidence="2">Lacks conserved residue(s) required for the propagation of feature annotation.</text>
</comment>
<feature type="binding site" evidence="2">
    <location>
        <position position="106"/>
    </location>
    <ligand>
        <name>substrate</name>
    </ligand>
</feature>
<dbReference type="Pfam" id="PF01255">
    <property type="entry name" value="Prenyltransf"/>
    <property type="match status" value="1"/>
</dbReference>
<dbReference type="PROSITE" id="PS01066">
    <property type="entry name" value="UPP_SYNTHASE"/>
    <property type="match status" value="1"/>
</dbReference>
<dbReference type="PANTHER" id="PTHR10291:SF0">
    <property type="entry name" value="DEHYDRODOLICHYL DIPHOSPHATE SYNTHASE 2"/>
    <property type="match status" value="1"/>
</dbReference>
<dbReference type="AlphaFoldDB" id="A0A934KCA9"/>
<organism evidence="3 4">
    <name type="scientific">Candidatus Nephthysia bennettiae</name>
    <dbReference type="NCBI Taxonomy" id="3127016"/>
    <lineage>
        <taxon>Bacteria</taxon>
        <taxon>Bacillati</taxon>
        <taxon>Candidatus Dormiibacterota</taxon>
        <taxon>Candidatus Dormibacteria</taxon>
        <taxon>Candidatus Dormibacterales</taxon>
        <taxon>Candidatus Dormibacteraceae</taxon>
        <taxon>Candidatus Nephthysia</taxon>
    </lineage>
</organism>
<dbReference type="PANTHER" id="PTHR10291">
    <property type="entry name" value="DEHYDRODOLICHYL DIPHOSPHATE SYNTHASE FAMILY MEMBER"/>
    <property type="match status" value="1"/>
</dbReference>
<dbReference type="HAMAP" id="MF_01139">
    <property type="entry name" value="ISPT"/>
    <property type="match status" value="1"/>
</dbReference>
<feature type="binding site" evidence="2">
    <location>
        <position position="72"/>
    </location>
    <ligand>
        <name>substrate</name>
    </ligand>
</feature>
<dbReference type="InterPro" id="IPR001441">
    <property type="entry name" value="UPP_synth-like"/>
</dbReference>
<proteinExistence type="inferred from homology"/>
<evidence type="ECO:0000256" key="1">
    <source>
        <dbReference type="ARBA" id="ARBA00022679"/>
    </source>
</evidence>
<feature type="binding site" evidence="2">
    <location>
        <position position="55"/>
    </location>
    <ligand>
        <name>Mg(2+)</name>
        <dbReference type="ChEBI" id="CHEBI:18420"/>
    </ligand>
</feature>
<feature type="binding site" evidence="2">
    <location>
        <begin position="100"/>
        <end position="102"/>
    </location>
    <ligand>
        <name>substrate</name>
    </ligand>
</feature>
<dbReference type="Proteomes" id="UP000612893">
    <property type="component" value="Unassembled WGS sequence"/>
</dbReference>
<feature type="binding site" evidence="2">
    <location>
        <begin position="225"/>
        <end position="227"/>
    </location>
    <ligand>
        <name>substrate</name>
    </ligand>
</feature>
<comment type="cofactor">
    <cofactor evidence="2">
        <name>Mg(2+)</name>
        <dbReference type="ChEBI" id="CHEBI:18420"/>
    </cofactor>
    <text evidence="2">Binds 2 magnesium ions per subunit.</text>
</comment>
<comment type="function">
    <text evidence="2">Catalyzes the condensation of isopentenyl diphosphate (IPP) with allylic pyrophosphates generating different type of terpenoids.</text>
</comment>
<gene>
    <name evidence="3" type="primary">uppS</name>
    <name evidence="3" type="ORF">JF922_23870</name>
</gene>
<keyword evidence="4" id="KW-1185">Reference proteome</keyword>
<dbReference type="FunFam" id="3.40.1180.10:FF:000001">
    <property type="entry name" value="(2E,6E)-farnesyl-diphosphate-specific ditrans,polycis-undecaprenyl-diphosphate synthase"/>
    <property type="match status" value="1"/>
</dbReference>
<dbReference type="InterPro" id="IPR036424">
    <property type="entry name" value="UPP_synth-like_sf"/>
</dbReference>
<feature type="binding site" evidence="2">
    <location>
        <position position="104"/>
    </location>
    <ligand>
        <name>substrate</name>
    </ligand>
</feature>
<dbReference type="EMBL" id="JAEKNR010000234">
    <property type="protein sequence ID" value="MBJ7601097.1"/>
    <property type="molecule type" value="Genomic_DNA"/>
</dbReference>
<dbReference type="SUPFAM" id="SSF64005">
    <property type="entry name" value="Undecaprenyl diphosphate synthase"/>
    <property type="match status" value="1"/>
</dbReference>
<dbReference type="GO" id="GO:0016094">
    <property type="term" value="P:polyprenol biosynthetic process"/>
    <property type="evidence" value="ECO:0007669"/>
    <property type="project" value="TreeGrafter"/>
</dbReference>
<dbReference type="GO" id="GO:0045547">
    <property type="term" value="F:ditrans,polycis-polyprenyl diphosphate synthase [(2E,6E)-farnesyl diphosphate specific] activity"/>
    <property type="evidence" value="ECO:0007669"/>
    <property type="project" value="TreeGrafter"/>
</dbReference>
<feature type="active site" evidence="2">
    <location>
        <position position="55"/>
    </location>
</feature>
<comment type="similarity">
    <text evidence="2">Belongs to the UPP synthase family.</text>
</comment>
<dbReference type="EC" id="2.5.1.-" evidence="2"/>
<feature type="binding site" evidence="2">
    <location>
        <begin position="56"/>
        <end position="59"/>
    </location>
    <ligand>
        <name>substrate</name>
    </ligand>
</feature>
<evidence type="ECO:0000256" key="2">
    <source>
        <dbReference type="HAMAP-Rule" id="MF_01139"/>
    </source>
</evidence>
<comment type="caution">
    <text evidence="3">The sequence shown here is derived from an EMBL/GenBank/DDBJ whole genome shotgun (WGS) entry which is preliminary data.</text>
</comment>
<keyword evidence="2" id="KW-0460">Magnesium</keyword>
<reference evidence="3" key="1">
    <citation type="submission" date="2020-10" db="EMBL/GenBank/DDBJ databases">
        <title>Ca. Dormibacterota MAGs.</title>
        <authorList>
            <person name="Montgomery K."/>
        </authorList>
    </citation>
    <scope>NUCLEOTIDE SEQUENCE [LARGE SCALE GENOMIC DNA]</scope>
    <source>
        <strain evidence="3">SC8812_S17_10</strain>
    </source>
</reference>
<dbReference type="InterPro" id="IPR018520">
    <property type="entry name" value="UPP_synth-like_CS"/>
</dbReference>
<evidence type="ECO:0000313" key="3">
    <source>
        <dbReference type="EMBL" id="MBJ7601097.1"/>
    </source>
</evidence>
<feature type="active site" description="Proton acceptor" evidence="2">
    <location>
        <position position="103"/>
    </location>
</feature>
<feature type="binding site" evidence="2">
    <location>
        <position position="219"/>
    </location>
    <ligand>
        <name>substrate</name>
    </ligand>
</feature>
<name>A0A934KCA9_9BACT</name>
<dbReference type="CDD" id="cd00475">
    <property type="entry name" value="Cis_IPPS"/>
    <property type="match status" value="1"/>
</dbReference>
<feature type="binding site" evidence="2">
    <location>
        <position position="60"/>
    </location>
    <ligand>
        <name>substrate</name>
    </ligand>
</feature>
<dbReference type="NCBIfam" id="TIGR00055">
    <property type="entry name" value="uppS"/>
    <property type="match status" value="1"/>
</dbReference>
<keyword evidence="2" id="KW-0479">Metal-binding</keyword>
<keyword evidence="1 2" id="KW-0808">Transferase</keyword>